<proteinExistence type="predicted"/>
<keyword evidence="4" id="KW-1185">Reference proteome</keyword>
<dbReference type="PROSITE" id="PS51462">
    <property type="entry name" value="NUDIX"/>
    <property type="match status" value="1"/>
</dbReference>
<evidence type="ECO:0000313" key="4">
    <source>
        <dbReference type="Proteomes" id="UP001296993"/>
    </source>
</evidence>
<organism evidence="3 4">
    <name type="scientific">Paeniglutamicibacter kerguelensis</name>
    <dbReference type="NCBI Taxonomy" id="254788"/>
    <lineage>
        <taxon>Bacteria</taxon>
        <taxon>Bacillati</taxon>
        <taxon>Actinomycetota</taxon>
        <taxon>Actinomycetes</taxon>
        <taxon>Micrococcales</taxon>
        <taxon>Micrococcaceae</taxon>
        <taxon>Paeniglutamicibacter</taxon>
    </lineage>
</organism>
<feature type="domain" description="Nudix hydrolase" evidence="2">
    <location>
        <begin position="2"/>
        <end position="132"/>
    </location>
</feature>
<evidence type="ECO:0000259" key="2">
    <source>
        <dbReference type="PROSITE" id="PS51462"/>
    </source>
</evidence>
<reference evidence="3 4" key="1">
    <citation type="submission" date="2021-03" db="EMBL/GenBank/DDBJ databases">
        <title>Sequencing the genomes of 1000 actinobacteria strains.</title>
        <authorList>
            <person name="Klenk H.-P."/>
        </authorList>
    </citation>
    <scope>NUCLEOTIDE SEQUENCE [LARGE SCALE GENOMIC DNA]</scope>
    <source>
        <strain evidence="3 4">DSM 15797</strain>
    </source>
</reference>
<dbReference type="SUPFAM" id="SSF55811">
    <property type="entry name" value="Nudix"/>
    <property type="match status" value="1"/>
</dbReference>
<dbReference type="InterPro" id="IPR000086">
    <property type="entry name" value="NUDIX_hydrolase_dom"/>
</dbReference>
<sequence length="143" mass="16068">MNAITHFGVYGLWKQDDQFVLIRKSRGPYSGLLDLPGGSPEINETENQTLARELEEECGVLLDSIHRQERFAIRVDRSSNGAAIDLTHSGLIKSVNVIGRVKHLGAFEDVSSVELFDRSRHSTEEFTPLVRESLHLFPEFGFA</sequence>
<dbReference type="EMBL" id="JAGIOF010000001">
    <property type="protein sequence ID" value="MBP2385968.1"/>
    <property type="molecule type" value="Genomic_DNA"/>
</dbReference>
<gene>
    <name evidence="3" type="ORF">JOF47_001479</name>
</gene>
<keyword evidence="1" id="KW-0378">Hydrolase</keyword>
<dbReference type="InterPro" id="IPR020084">
    <property type="entry name" value="NUDIX_hydrolase_CS"/>
</dbReference>
<protein>
    <submittedName>
        <fullName evidence="3">8-oxo-dGTP pyrophosphatase MutT (NUDIX family)</fullName>
    </submittedName>
</protein>
<dbReference type="Proteomes" id="UP001296993">
    <property type="component" value="Unassembled WGS sequence"/>
</dbReference>
<dbReference type="Gene3D" id="3.90.79.10">
    <property type="entry name" value="Nucleoside Triphosphate Pyrophosphohydrolase"/>
    <property type="match status" value="1"/>
</dbReference>
<dbReference type="InterPro" id="IPR015797">
    <property type="entry name" value="NUDIX_hydrolase-like_dom_sf"/>
</dbReference>
<dbReference type="PROSITE" id="PS00893">
    <property type="entry name" value="NUDIX_BOX"/>
    <property type="match status" value="1"/>
</dbReference>
<accession>A0ABS4XC54</accession>
<comment type="caution">
    <text evidence="3">The sequence shown here is derived from an EMBL/GenBank/DDBJ whole genome shotgun (WGS) entry which is preliminary data.</text>
</comment>
<dbReference type="Pfam" id="PF00293">
    <property type="entry name" value="NUDIX"/>
    <property type="match status" value="1"/>
</dbReference>
<evidence type="ECO:0000256" key="1">
    <source>
        <dbReference type="ARBA" id="ARBA00022801"/>
    </source>
</evidence>
<evidence type="ECO:0000313" key="3">
    <source>
        <dbReference type="EMBL" id="MBP2385968.1"/>
    </source>
</evidence>
<name>A0ABS4XC54_9MICC</name>
<dbReference type="RefSeq" id="WP_209996949.1">
    <property type="nucleotide sequence ID" value="NZ_BAAAJY010000003.1"/>
</dbReference>